<dbReference type="SUPFAM" id="SSF56112">
    <property type="entry name" value="Protein kinase-like (PK-like)"/>
    <property type="match status" value="1"/>
</dbReference>
<gene>
    <name evidence="2" type="ORF">SPI_08886</name>
</gene>
<proteinExistence type="predicted"/>
<keyword evidence="1" id="KW-0812">Transmembrane</keyword>
<protein>
    <submittedName>
        <fullName evidence="2">Protein kinase-like domain protein</fullName>
    </submittedName>
</protein>
<dbReference type="Proteomes" id="UP000076874">
    <property type="component" value="Unassembled WGS sequence"/>
</dbReference>
<name>A0A167MEX0_9HYPO</name>
<feature type="transmembrane region" description="Helical" evidence="1">
    <location>
        <begin position="20"/>
        <end position="43"/>
    </location>
</feature>
<dbReference type="InterPro" id="IPR011009">
    <property type="entry name" value="Kinase-like_dom_sf"/>
</dbReference>
<dbReference type="OrthoDB" id="4847384at2759"/>
<accession>A0A167MEX0</accession>
<evidence type="ECO:0000313" key="3">
    <source>
        <dbReference type="Proteomes" id="UP000076874"/>
    </source>
</evidence>
<comment type="caution">
    <text evidence="2">The sequence shown here is derived from an EMBL/GenBank/DDBJ whole genome shotgun (WGS) entry which is preliminary data.</text>
</comment>
<keyword evidence="1" id="KW-0472">Membrane</keyword>
<evidence type="ECO:0000256" key="1">
    <source>
        <dbReference type="SAM" id="Phobius"/>
    </source>
</evidence>
<organism evidence="2 3">
    <name type="scientific">Niveomyces insectorum RCEF 264</name>
    <dbReference type="NCBI Taxonomy" id="1081102"/>
    <lineage>
        <taxon>Eukaryota</taxon>
        <taxon>Fungi</taxon>
        <taxon>Dikarya</taxon>
        <taxon>Ascomycota</taxon>
        <taxon>Pezizomycotina</taxon>
        <taxon>Sordariomycetes</taxon>
        <taxon>Hypocreomycetidae</taxon>
        <taxon>Hypocreales</taxon>
        <taxon>Cordycipitaceae</taxon>
        <taxon>Niveomyces</taxon>
    </lineage>
</organism>
<keyword evidence="2" id="KW-0418">Kinase</keyword>
<reference evidence="2 3" key="1">
    <citation type="journal article" date="2016" name="Genome Biol. Evol.">
        <title>Divergent and convergent evolution of fungal pathogenicity.</title>
        <authorList>
            <person name="Shang Y."/>
            <person name="Xiao G."/>
            <person name="Zheng P."/>
            <person name="Cen K."/>
            <person name="Zhan S."/>
            <person name="Wang C."/>
        </authorList>
    </citation>
    <scope>NUCLEOTIDE SEQUENCE [LARGE SCALE GENOMIC DNA]</scope>
    <source>
        <strain evidence="2 3">RCEF 264</strain>
    </source>
</reference>
<keyword evidence="3" id="KW-1185">Reference proteome</keyword>
<dbReference type="AlphaFoldDB" id="A0A167MEX0"/>
<keyword evidence="1" id="KW-1133">Transmembrane helix</keyword>
<evidence type="ECO:0000313" key="2">
    <source>
        <dbReference type="EMBL" id="OAA54267.1"/>
    </source>
</evidence>
<dbReference type="EMBL" id="AZHD01000024">
    <property type="protein sequence ID" value="OAA54267.1"/>
    <property type="molecule type" value="Genomic_DNA"/>
</dbReference>
<dbReference type="GO" id="GO:0016301">
    <property type="term" value="F:kinase activity"/>
    <property type="evidence" value="ECO:0007669"/>
    <property type="project" value="UniProtKB-KW"/>
</dbReference>
<sequence length="258" mass="30133">MDEEVEYPRMLQVSQIPPVFFFYGVTSLTSLLSSFATAVADLIDPLYPHVLKLTPCHNVWQRFLRSHLCWLPSSVQTFIQRWWPRYALPDCVVLKKLQKPEYTDVFENEQAMYKKLGAARGRLVPYFYGEARCSDGTRASLISYLPWPTVLRQPAPRLTLEAFKDRIEVAIDAMAQFGVLYSDPKLNNILLANEAGEGNEAKETRIMFIDLEWVYEPEPEKAVILQYLSIMGFVRQYQRYLRVLEQENDEPWFWMTSV</sequence>
<keyword evidence="2" id="KW-0808">Transferase</keyword>